<protein>
    <recommendedName>
        <fullName evidence="3">Methyltransferase domain-containing protein</fullName>
    </recommendedName>
</protein>
<sequence length="366" mass="40238">MPTRLRRALLAAVLPGCGLAVPEACELRREDAVEWDARSSQYHVAREGATFGFVVDADGKRVLRSEPPPWAKLKYVEDNKGHWVLEDGHFQVARFTDAVAMVRDPAVADARHEARMRGCWAAGGYTPDLCCSSGGWSECWVPPYSYETCCMGWAAHKDDPFLDSVRTAFTESHGILVSDSSNSVYYVHAILLGSLVAAAAGTGGRVMVEVGVDEGAFAVHILRELRRRGVTMDRYYAVDPWTGPHAYPGDRSMHAFLTATRGLAEFWPAPRVLQERGDLAAMLVANESADFVFVDAVHDFEHVSKHLELWWPKVKPGGMIAGHDYPPEKPGAWPGCVRAVQMFAARMGTATYLLGLPSTSFVMLKA</sequence>
<dbReference type="SUPFAM" id="SSF53335">
    <property type="entry name" value="S-adenosyl-L-methionine-dependent methyltransferases"/>
    <property type="match status" value="1"/>
</dbReference>
<proteinExistence type="predicted"/>
<dbReference type="PANTHER" id="PTHR37909:SF1">
    <property type="entry name" value="S-ADENOSYL-L-METHIONINE-DEPENDENT METHYLTRANSFERASES SUPERFAMILY PROTEIN"/>
    <property type="match status" value="1"/>
</dbReference>
<evidence type="ECO:0000256" key="1">
    <source>
        <dbReference type="SAM" id="SignalP"/>
    </source>
</evidence>
<organism evidence="2">
    <name type="scientific">Alexandrium monilatum</name>
    <dbReference type="NCBI Taxonomy" id="311494"/>
    <lineage>
        <taxon>Eukaryota</taxon>
        <taxon>Sar</taxon>
        <taxon>Alveolata</taxon>
        <taxon>Dinophyceae</taxon>
        <taxon>Gonyaulacales</taxon>
        <taxon>Pyrocystaceae</taxon>
        <taxon>Alexandrium</taxon>
    </lineage>
</organism>
<name>A0A7S4RA46_9DINO</name>
<accession>A0A7S4RA46</accession>
<evidence type="ECO:0000313" key="2">
    <source>
        <dbReference type="EMBL" id="CAE4608187.1"/>
    </source>
</evidence>
<keyword evidence="1" id="KW-0732">Signal</keyword>
<feature type="signal peptide" evidence="1">
    <location>
        <begin position="1"/>
        <end position="20"/>
    </location>
</feature>
<dbReference type="AlphaFoldDB" id="A0A7S4RA46"/>
<dbReference type="Pfam" id="PF13578">
    <property type="entry name" value="Methyltransf_24"/>
    <property type="match status" value="1"/>
</dbReference>
<evidence type="ECO:0008006" key="3">
    <source>
        <dbReference type="Google" id="ProtNLM"/>
    </source>
</evidence>
<gene>
    <name evidence="2" type="ORF">AMON00008_LOCUS32447</name>
</gene>
<dbReference type="InterPro" id="IPR029063">
    <property type="entry name" value="SAM-dependent_MTases_sf"/>
</dbReference>
<dbReference type="PANTHER" id="PTHR37909">
    <property type="entry name" value="S-ADENOSYL-L-METHIONINE-DEPENDENT METHYLTRANSFERASES SUPERFAMILY PROTEIN"/>
    <property type="match status" value="1"/>
</dbReference>
<reference evidence="2" key="1">
    <citation type="submission" date="2021-01" db="EMBL/GenBank/DDBJ databases">
        <authorList>
            <person name="Corre E."/>
            <person name="Pelletier E."/>
            <person name="Niang G."/>
            <person name="Scheremetjew M."/>
            <person name="Finn R."/>
            <person name="Kale V."/>
            <person name="Holt S."/>
            <person name="Cochrane G."/>
            <person name="Meng A."/>
            <person name="Brown T."/>
            <person name="Cohen L."/>
        </authorList>
    </citation>
    <scope>NUCLEOTIDE SEQUENCE</scope>
    <source>
        <strain evidence="2">CCMP3105</strain>
    </source>
</reference>
<dbReference type="EMBL" id="HBNR01046604">
    <property type="protein sequence ID" value="CAE4608187.1"/>
    <property type="molecule type" value="Transcribed_RNA"/>
</dbReference>
<dbReference type="Gene3D" id="3.40.50.150">
    <property type="entry name" value="Vaccinia Virus protein VP39"/>
    <property type="match status" value="1"/>
</dbReference>
<feature type="chain" id="PRO_5031477660" description="Methyltransferase domain-containing protein" evidence="1">
    <location>
        <begin position="21"/>
        <end position="366"/>
    </location>
</feature>